<dbReference type="Pfam" id="PF17302">
    <property type="entry name" value="DUF5351"/>
    <property type="match status" value="1"/>
</dbReference>
<dbReference type="InterPro" id="IPR035272">
    <property type="entry name" value="DUF5351"/>
</dbReference>
<dbReference type="InterPro" id="IPR036410">
    <property type="entry name" value="HSP_DnaJ_Cys-rich_dom_sf"/>
</dbReference>
<dbReference type="Proteomes" id="UP000036168">
    <property type="component" value="Unassembled WGS sequence"/>
</dbReference>
<sequence length="42" mass="4393">MKTSSAQHSDSSCTFCSGKGYFQLLLGGSETCSNCQGTGKVR</sequence>
<protein>
    <submittedName>
        <fullName evidence="1">Heat-shock protein</fullName>
    </submittedName>
    <submittedName>
        <fullName evidence="2">YuiA family protein</fullName>
    </submittedName>
</protein>
<dbReference type="PATRIC" id="fig|1664069.3.peg.3897"/>
<evidence type="ECO:0000313" key="3">
    <source>
        <dbReference type="Proteomes" id="UP000036168"/>
    </source>
</evidence>
<name>A0A0J6EB78_9BACI</name>
<evidence type="ECO:0000313" key="1">
    <source>
        <dbReference type="EMBL" id="KRT94221.1"/>
    </source>
</evidence>
<proteinExistence type="predicted"/>
<reference evidence="1 3" key="1">
    <citation type="journal article" date="2015" name="Int. J. Syst. Evol. Microbiol.">
        <title>Bacillus glycinifermentans sp. nov., isolated from fermented soybean paste.</title>
        <authorList>
            <person name="Kim S.J."/>
            <person name="Dunlap C.A."/>
            <person name="Kwon S.W."/>
            <person name="Rooney A.P."/>
        </authorList>
    </citation>
    <scope>NUCLEOTIDE SEQUENCE [LARGE SCALE GENOMIC DNA]</scope>
    <source>
        <strain evidence="1 3">GO-13</strain>
    </source>
</reference>
<reference evidence="2 4" key="3">
    <citation type="submission" date="2023-03" db="EMBL/GenBank/DDBJ databases">
        <title>Agriculturally important microbes genome sequencing.</title>
        <authorList>
            <person name="Dunlap C."/>
        </authorList>
    </citation>
    <scope>NUCLEOTIDE SEQUENCE [LARGE SCALE GENOMIC DNA]</scope>
    <source>
        <strain evidence="2 4">CBP-3203</strain>
    </source>
</reference>
<reference evidence="1" key="2">
    <citation type="submission" date="2015-10" db="EMBL/GenBank/DDBJ databases">
        <authorList>
            <person name="Gilbert D.G."/>
        </authorList>
    </citation>
    <scope>NUCLEOTIDE SEQUENCE</scope>
    <source>
        <strain evidence="1">GO-13</strain>
    </source>
</reference>
<keyword evidence="4" id="KW-1185">Reference proteome</keyword>
<dbReference type="Proteomes" id="UP001341297">
    <property type="component" value="Unassembled WGS sequence"/>
</dbReference>
<accession>A0A0J6EB78</accession>
<dbReference type="EMBL" id="JARRTL010000016">
    <property type="protein sequence ID" value="MEC0486291.1"/>
    <property type="molecule type" value="Genomic_DNA"/>
</dbReference>
<evidence type="ECO:0000313" key="2">
    <source>
        <dbReference type="EMBL" id="MEC0486291.1"/>
    </source>
</evidence>
<dbReference type="AlphaFoldDB" id="A0A0J6EB78"/>
<dbReference type="RefSeq" id="WP_048406725.1">
    <property type="nucleotide sequence ID" value="NZ_CP023481.1"/>
</dbReference>
<organism evidence="1 3">
    <name type="scientific">Bacillus glycinifermentans</name>
    <dbReference type="NCBI Taxonomy" id="1664069"/>
    <lineage>
        <taxon>Bacteria</taxon>
        <taxon>Bacillati</taxon>
        <taxon>Bacillota</taxon>
        <taxon>Bacilli</taxon>
        <taxon>Bacillales</taxon>
        <taxon>Bacillaceae</taxon>
        <taxon>Bacillus</taxon>
    </lineage>
</organism>
<dbReference type="Gene3D" id="6.20.20.10">
    <property type="match status" value="1"/>
</dbReference>
<dbReference type="EMBL" id="LECW02000012">
    <property type="protein sequence ID" value="KRT94221.1"/>
    <property type="molecule type" value="Genomic_DNA"/>
</dbReference>
<dbReference type="SUPFAM" id="SSF57938">
    <property type="entry name" value="DnaJ/Hsp40 cysteine-rich domain"/>
    <property type="match status" value="1"/>
</dbReference>
<evidence type="ECO:0000313" key="4">
    <source>
        <dbReference type="Proteomes" id="UP001341297"/>
    </source>
</evidence>
<comment type="caution">
    <text evidence="1">The sequence shown here is derived from an EMBL/GenBank/DDBJ whole genome shotgun (WGS) entry which is preliminary data.</text>
</comment>
<gene>
    <name evidence="1" type="ORF">AB447_202730</name>
    <name evidence="2" type="ORF">P8828_15980</name>
</gene>